<evidence type="ECO:0000256" key="6">
    <source>
        <dbReference type="PROSITE-ProRule" id="PRU00169"/>
    </source>
</evidence>
<gene>
    <name evidence="10" type="ORF">QWI16_13525</name>
</gene>
<dbReference type="PANTHER" id="PTHR48111">
    <property type="entry name" value="REGULATOR OF RPOS"/>
    <property type="match status" value="1"/>
</dbReference>
<evidence type="ECO:0000256" key="7">
    <source>
        <dbReference type="PROSITE-ProRule" id="PRU01091"/>
    </source>
</evidence>
<dbReference type="EMBL" id="JAULRT010000060">
    <property type="protein sequence ID" value="MDO3383195.1"/>
    <property type="molecule type" value="Genomic_DNA"/>
</dbReference>
<keyword evidence="4 7" id="KW-0238">DNA-binding</keyword>
<dbReference type="Gene3D" id="1.10.10.10">
    <property type="entry name" value="Winged helix-like DNA-binding domain superfamily/Winged helix DNA-binding domain"/>
    <property type="match status" value="1"/>
</dbReference>
<keyword evidence="2" id="KW-0902">Two-component regulatory system</keyword>
<proteinExistence type="predicted"/>
<comment type="caution">
    <text evidence="10">The sequence shown here is derived from an EMBL/GenBank/DDBJ whole genome shotgun (WGS) entry which is preliminary data.</text>
</comment>
<keyword evidence="1 6" id="KW-0597">Phosphoprotein</keyword>
<dbReference type="Gene3D" id="3.40.50.2300">
    <property type="match status" value="1"/>
</dbReference>
<dbReference type="InterPro" id="IPR001789">
    <property type="entry name" value="Sig_transdc_resp-reg_receiver"/>
</dbReference>
<keyword evidence="5" id="KW-0804">Transcription</keyword>
<keyword evidence="3" id="KW-0805">Transcription regulation</keyword>
<evidence type="ECO:0000256" key="3">
    <source>
        <dbReference type="ARBA" id="ARBA00023015"/>
    </source>
</evidence>
<feature type="domain" description="OmpR/PhoB-type" evidence="9">
    <location>
        <begin position="129"/>
        <end position="226"/>
    </location>
</feature>
<dbReference type="InterPro" id="IPR001867">
    <property type="entry name" value="OmpR/PhoB-type_DNA-bd"/>
</dbReference>
<evidence type="ECO:0000313" key="10">
    <source>
        <dbReference type="EMBL" id="MDO3383195.1"/>
    </source>
</evidence>
<protein>
    <submittedName>
        <fullName evidence="10">Response regulator transcription factor</fullName>
    </submittedName>
</protein>
<feature type="modified residue" description="4-aspartylphosphate" evidence="6">
    <location>
        <position position="55"/>
    </location>
</feature>
<evidence type="ECO:0000259" key="8">
    <source>
        <dbReference type="PROSITE" id="PS50110"/>
    </source>
</evidence>
<sequence length="232" mass="26069">MRLSILLIEDNLAIARQLTEFLTGLGWAVAHVSRGKAGADSAIRDAGDYDLVLLDLNLPDMDGLEVCRLIKGQAPVVLPVLMLTARDAFTDKAAGFGQGADDYLVKPFDFRELALRCEALTRRERLHSHETMDIGELRLNLREKTASRQRQPLALTRVGFAVLQALAEAYPRALTRSQLIHKVWRSEPPDSDALRSHIYSVRRVLDKPFARPMLKTIVNVGYKLEVYDDDSF</sequence>
<dbReference type="Proteomes" id="UP001168380">
    <property type="component" value="Unassembled WGS sequence"/>
</dbReference>
<dbReference type="RefSeq" id="WP_302713956.1">
    <property type="nucleotide sequence ID" value="NZ_JAULRT010000060.1"/>
</dbReference>
<evidence type="ECO:0000313" key="11">
    <source>
        <dbReference type="Proteomes" id="UP001168380"/>
    </source>
</evidence>
<evidence type="ECO:0000256" key="2">
    <source>
        <dbReference type="ARBA" id="ARBA00023012"/>
    </source>
</evidence>
<name>A0ABT8TGH6_9GAMM</name>
<evidence type="ECO:0000256" key="4">
    <source>
        <dbReference type="ARBA" id="ARBA00023125"/>
    </source>
</evidence>
<dbReference type="SMART" id="SM00862">
    <property type="entry name" value="Trans_reg_C"/>
    <property type="match status" value="1"/>
</dbReference>
<dbReference type="Pfam" id="PF00486">
    <property type="entry name" value="Trans_reg_C"/>
    <property type="match status" value="1"/>
</dbReference>
<feature type="DNA-binding region" description="OmpR/PhoB-type" evidence="7">
    <location>
        <begin position="129"/>
        <end position="226"/>
    </location>
</feature>
<reference evidence="10" key="1">
    <citation type="submission" date="2023-07" db="EMBL/GenBank/DDBJ databases">
        <title>Gilvimarinus algae sp. nov., isolated from the surface of Kelp.</title>
        <authorList>
            <person name="Sun Y.Y."/>
            <person name="Gong Y."/>
            <person name="Du Z.J."/>
        </authorList>
    </citation>
    <scope>NUCLEOTIDE SEQUENCE</scope>
    <source>
        <strain evidence="10">SDUM040014</strain>
    </source>
</reference>
<dbReference type="SMART" id="SM00448">
    <property type="entry name" value="REC"/>
    <property type="match status" value="1"/>
</dbReference>
<dbReference type="PANTHER" id="PTHR48111:SF22">
    <property type="entry name" value="REGULATOR OF RPOS"/>
    <property type="match status" value="1"/>
</dbReference>
<evidence type="ECO:0000256" key="5">
    <source>
        <dbReference type="ARBA" id="ARBA00023163"/>
    </source>
</evidence>
<dbReference type="PROSITE" id="PS51755">
    <property type="entry name" value="OMPR_PHOB"/>
    <property type="match status" value="1"/>
</dbReference>
<keyword evidence="11" id="KW-1185">Reference proteome</keyword>
<dbReference type="PROSITE" id="PS50110">
    <property type="entry name" value="RESPONSE_REGULATORY"/>
    <property type="match status" value="1"/>
</dbReference>
<dbReference type="InterPro" id="IPR036388">
    <property type="entry name" value="WH-like_DNA-bd_sf"/>
</dbReference>
<organism evidence="10 11">
    <name type="scientific">Gilvimarinus algae</name>
    <dbReference type="NCBI Taxonomy" id="3058037"/>
    <lineage>
        <taxon>Bacteria</taxon>
        <taxon>Pseudomonadati</taxon>
        <taxon>Pseudomonadota</taxon>
        <taxon>Gammaproteobacteria</taxon>
        <taxon>Cellvibrionales</taxon>
        <taxon>Cellvibrionaceae</taxon>
        <taxon>Gilvimarinus</taxon>
    </lineage>
</organism>
<dbReference type="InterPro" id="IPR039420">
    <property type="entry name" value="WalR-like"/>
</dbReference>
<dbReference type="CDD" id="cd00383">
    <property type="entry name" value="trans_reg_C"/>
    <property type="match status" value="1"/>
</dbReference>
<dbReference type="Pfam" id="PF00072">
    <property type="entry name" value="Response_reg"/>
    <property type="match status" value="1"/>
</dbReference>
<evidence type="ECO:0000256" key="1">
    <source>
        <dbReference type="ARBA" id="ARBA00022553"/>
    </source>
</evidence>
<dbReference type="Gene3D" id="6.10.250.690">
    <property type="match status" value="1"/>
</dbReference>
<feature type="domain" description="Response regulatory" evidence="8">
    <location>
        <begin position="4"/>
        <end position="121"/>
    </location>
</feature>
<evidence type="ECO:0000259" key="9">
    <source>
        <dbReference type="PROSITE" id="PS51755"/>
    </source>
</evidence>
<accession>A0ABT8TGH6</accession>
<dbReference type="InterPro" id="IPR011006">
    <property type="entry name" value="CheY-like_superfamily"/>
</dbReference>
<dbReference type="SUPFAM" id="SSF52172">
    <property type="entry name" value="CheY-like"/>
    <property type="match status" value="1"/>
</dbReference>